<dbReference type="CDD" id="cd07067">
    <property type="entry name" value="HP_PGM_like"/>
    <property type="match status" value="1"/>
</dbReference>
<accession>A0A0A7S0K6</accession>
<feature type="active site" description="Proton donor/acceptor" evidence="2">
    <location>
        <position position="118"/>
    </location>
</feature>
<feature type="active site" description="Tele-phosphohistidine intermediate" evidence="2">
    <location>
        <position position="42"/>
    </location>
</feature>
<gene>
    <name evidence="5" type="ORF">FPB0191_01284</name>
</gene>
<feature type="binding site" evidence="3">
    <location>
        <begin position="118"/>
        <end position="121"/>
    </location>
    <ligand>
        <name>substrate</name>
    </ligand>
</feature>
<evidence type="ECO:0000256" key="4">
    <source>
        <dbReference type="SAM" id="SignalP"/>
    </source>
</evidence>
<evidence type="ECO:0000256" key="1">
    <source>
        <dbReference type="ARBA" id="ARBA00022801"/>
    </source>
</evidence>
<dbReference type="GO" id="GO:0043456">
    <property type="term" value="P:regulation of pentose-phosphate shunt"/>
    <property type="evidence" value="ECO:0007669"/>
    <property type="project" value="TreeGrafter"/>
</dbReference>
<feature type="binding site" evidence="3">
    <location>
        <begin position="41"/>
        <end position="48"/>
    </location>
    <ligand>
        <name>substrate</name>
    </ligand>
</feature>
<evidence type="ECO:0000256" key="2">
    <source>
        <dbReference type="PIRSR" id="PIRSR613078-1"/>
    </source>
</evidence>
<proteinExistence type="predicted"/>
<dbReference type="GO" id="GO:0004331">
    <property type="term" value="F:fructose-2,6-bisphosphate 2-phosphatase activity"/>
    <property type="evidence" value="ECO:0007669"/>
    <property type="project" value="TreeGrafter"/>
</dbReference>
<dbReference type="RefSeq" id="WP_052236830.1">
    <property type="nucleotide sequence ID" value="NZ_CP009056.1"/>
</dbReference>
<dbReference type="EMBL" id="CP009056">
    <property type="protein sequence ID" value="AJA45105.1"/>
    <property type="molecule type" value="Genomic_DNA"/>
</dbReference>
<dbReference type="InterPro" id="IPR013078">
    <property type="entry name" value="His_Pase_superF_clade-1"/>
</dbReference>
<dbReference type="SUPFAM" id="SSF53254">
    <property type="entry name" value="Phosphoglycerate mutase-like"/>
    <property type="match status" value="1"/>
</dbReference>
<reference evidence="5 6" key="1">
    <citation type="journal article" date="2014" name="Appl. Environ. Microbiol.">
        <title>Gut symbionts from distinct hosts exhibit genotoxic activity via divergent colibactin biosynthetic pathways.</title>
        <authorList>
            <person name="Engel P."/>
            <person name="Vizcaino M.I."/>
            <person name="Crawford J.M."/>
        </authorList>
    </citation>
    <scope>NUCLEOTIDE SEQUENCE [LARGE SCALE GENOMIC DNA]</scope>
    <source>
        <strain evidence="5 6">PEB0191</strain>
    </source>
</reference>
<protein>
    <submittedName>
        <fullName evidence="5">Fructose-2,6-bisphosphatase</fullName>
    </submittedName>
</protein>
<dbReference type="HOGENOM" id="CLU_033323_9_0_6"/>
<dbReference type="Gene3D" id="3.40.50.1240">
    <property type="entry name" value="Phosphoglycerate mutase-like"/>
    <property type="match status" value="1"/>
</dbReference>
<keyword evidence="4" id="KW-0732">Signal</keyword>
<dbReference type="GO" id="GO:0045820">
    <property type="term" value="P:negative regulation of glycolytic process"/>
    <property type="evidence" value="ECO:0007669"/>
    <property type="project" value="TreeGrafter"/>
</dbReference>
<keyword evidence="1" id="KW-0378">Hydrolase</keyword>
<evidence type="ECO:0000313" key="5">
    <source>
        <dbReference type="EMBL" id="AJA45105.1"/>
    </source>
</evidence>
<dbReference type="PROSITE" id="PS51257">
    <property type="entry name" value="PROKAR_LIPOPROTEIN"/>
    <property type="match status" value="1"/>
</dbReference>
<organism evidence="5 6">
    <name type="scientific">Frischella perrara</name>
    <dbReference type="NCBI Taxonomy" id="1267021"/>
    <lineage>
        <taxon>Bacteria</taxon>
        <taxon>Pseudomonadati</taxon>
        <taxon>Pseudomonadota</taxon>
        <taxon>Gammaproteobacteria</taxon>
        <taxon>Orbales</taxon>
        <taxon>Orbaceae</taxon>
        <taxon>Frischella</taxon>
    </lineage>
</organism>
<feature type="chain" id="PRO_5002032721" evidence="4">
    <location>
        <begin position="20"/>
        <end position="265"/>
    </location>
</feature>
<keyword evidence="6" id="KW-1185">Reference proteome</keyword>
<sequence>MTMKLKSILTIAFFFILSAITGCSSTQSVSSDDTVTIYFARHGKTLFNTFDLVQGWADSPLTEQGIEVAQFLGEGLKDTKFDAFYTSDAGRQRETMRVILQQMKVENYSIQELSGLREVFYGGFEGQPNKTMVNASMKLLGYQSTSAFYDAYKAGKIPVKRLTNSIAQMDNKKLAETYAQVKSRTQDALNTIVKNALARGQNNVLAISSGMSMQIMIDDLTDDSTKNKPLSNATIVKITYHNGQYHVDEIGNMQYVNQGRIALKK</sequence>
<evidence type="ECO:0000313" key="6">
    <source>
        <dbReference type="Proteomes" id="UP000030901"/>
    </source>
</evidence>
<dbReference type="PANTHER" id="PTHR46517">
    <property type="entry name" value="FRUCTOSE-2,6-BISPHOSPHATASE TIGAR"/>
    <property type="match status" value="1"/>
</dbReference>
<dbReference type="SMART" id="SM00855">
    <property type="entry name" value="PGAM"/>
    <property type="match status" value="1"/>
</dbReference>
<dbReference type="Pfam" id="PF00300">
    <property type="entry name" value="His_Phos_1"/>
    <property type="match status" value="1"/>
</dbReference>
<evidence type="ECO:0000256" key="3">
    <source>
        <dbReference type="PIRSR" id="PIRSR613078-2"/>
    </source>
</evidence>
<dbReference type="STRING" id="1267021.FPB0191_01284"/>
<dbReference type="InterPro" id="IPR029033">
    <property type="entry name" value="His_PPase_superfam"/>
</dbReference>
<dbReference type="InterPro" id="IPR051695">
    <property type="entry name" value="Phosphoglycerate_Mutase"/>
</dbReference>
<feature type="binding site" evidence="3">
    <location>
        <position position="130"/>
    </location>
    <ligand>
        <name>substrate</name>
    </ligand>
</feature>
<name>A0A0A7S0K6_FRIPE</name>
<dbReference type="KEGG" id="fpp:FPB0191_01284"/>
<dbReference type="OrthoDB" id="9783269at2"/>
<dbReference type="Proteomes" id="UP000030901">
    <property type="component" value="Chromosome"/>
</dbReference>
<dbReference type="PANTHER" id="PTHR46517:SF1">
    <property type="entry name" value="FRUCTOSE-2,6-BISPHOSPHATASE TIGAR"/>
    <property type="match status" value="1"/>
</dbReference>
<dbReference type="GO" id="GO:0005829">
    <property type="term" value="C:cytosol"/>
    <property type="evidence" value="ECO:0007669"/>
    <property type="project" value="TreeGrafter"/>
</dbReference>
<dbReference type="AlphaFoldDB" id="A0A0A7S0K6"/>
<feature type="signal peptide" evidence="4">
    <location>
        <begin position="1"/>
        <end position="19"/>
    </location>
</feature>
<feature type="binding site" evidence="3">
    <location>
        <position position="91"/>
    </location>
    <ligand>
        <name>substrate</name>
    </ligand>
</feature>